<feature type="compositionally biased region" description="Acidic residues" evidence="1">
    <location>
        <begin position="149"/>
        <end position="182"/>
    </location>
</feature>
<dbReference type="STRING" id="90262.A0A1X2J188"/>
<comment type="caution">
    <text evidence="2">The sequence shown here is derived from an EMBL/GenBank/DDBJ whole genome shotgun (WGS) entry which is preliminary data.</text>
</comment>
<dbReference type="EMBL" id="MCGE01000001">
    <property type="protein sequence ID" value="ORZ25571.1"/>
    <property type="molecule type" value="Genomic_DNA"/>
</dbReference>
<sequence length="236" mass="26094">MDSVIQDETRKAYTITGVQVWTNQNTRARSDDGSVNDRARKRPAVAGPSTMQQGGVNDAELATVDKAKAKKKRAPPKKIAVEVEEYDIWKQLKNVDAGMNMAQVLSLYRKSATDVQAGLRYLYARKPKKEKGKATMMVNQVFPATVASDDSDDIDNTDSADDFSELESDDGTGMDESDDDSLDTDTVYDYKYDPTILKQSFPFMIPVEVYANVDGKGEGVFVVKGFVRWKCCGSLG</sequence>
<feature type="region of interest" description="Disordered" evidence="1">
    <location>
        <begin position="148"/>
        <end position="182"/>
    </location>
</feature>
<dbReference type="Proteomes" id="UP000193560">
    <property type="component" value="Unassembled WGS sequence"/>
</dbReference>
<evidence type="ECO:0000313" key="2">
    <source>
        <dbReference type="EMBL" id="ORZ25571.1"/>
    </source>
</evidence>
<feature type="region of interest" description="Disordered" evidence="1">
    <location>
        <begin position="24"/>
        <end position="54"/>
    </location>
</feature>
<name>A0A1X2J188_9FUNG</name>
<gene>
    <name evidence="2" type="ORF">BCR42DRAFT_386195</name>
</gene>
<accession>A0A1X2J188</accession>
<protein>
    <submittedName>
        <fullName evidence="2">Uncharacterized protein</fullName>
    </submittedName>
</protein>
<organism evidence="2 3">
    <name type="scientific">Absidia repens</name>
    <dbReference type="NCBI Taxonomy" id="90262"/>
    <lineage>
        <taxon>Eukaryota</taxon>
        <taxon>Fungi</taxon>
        <taxon>Fungi incertae sedis</taxon>
        <taxon>Mucoromycota</taxon>
        <taxon>Mucoromycotina</taxon>
        <taxon>Mucoromycetes</taxon>
        <taxon>Mucorales</taxon>
        <taxon>Cunninghamellaceae</taxon>
        <taxon>Absidia</taxon>
    </lineage>
</organism>
<evidence type="ECO:0000313" key="3">
    <source>
        <dbReference type="Proteomes" id="UP000193560"/>
    </source>
</evidence>
<feature type="compositionally biased region" description="Basic and acidic residues" evidence="1">
    <location>
        <begin position="28"/>
        <end position="38"/>
    </location>
</feature>
<evidence type="ECO:0000256" key="1">
    <source>
        <dbReference type="SAM" id="MobiDB-lite"/>
    </source>
</evidence>
<keyword evidence="3" id="KW-1185">Reference proteome</keyword>
<reference evidence="2 3" key="1">
    <citation type="submission" date="2016-07" db="EMBL/GenBank/DDBJ databases">
        <title>Pervasive Adenine N6-methylation of Active Genes in Fungi.</title>
        <authorList>
            <consortium name="DOE Joint Genome Institute"/>
            <person name="Mondo S.J."/>
            <person name="Dannebaum R.O."/>
            <person name="Kuo R.C."/>
            <person name="Labutti K."/>
            <person name="Haridas S."/>
            <person name="Kuo A."/>
            <person name="Salamov A."/>
            <person name="Ahrendt S.R."/>
            <person name="Lipzen A."/>
            <person name="Sullivan W."/>
            <person name="Andreopoulos W.B."/>
            <person name="Clum A."/>
            <person name="Lindquist E."/>
            <person name="Daum C."/>
            <person name="Ramamoorthy G.K."/>
            <person name="Gryganskyi A."/>
            <person name="Culley D."/>
            <person name="Magnuson J.K."/>
            <person name="James T.Y."/>
            <person name="O'Malley M.A."/>
            <person name="Stajich J.E."/>
            <person name="Spatafora J.W."/>
            <person name="Visel A."/>
            <person name="Grigoriev I.V."/>
        </authorList>
    </citation>
    <scope>NUCLEOTIDE SEQUENCE [LARGE SCALE GENOMIC DNA]</scope>
    <source>
        <strain evidence="2 3">NRRL 1336</strain>
    </source>
</reference>
<proteinExistence type="predicted"/>
<dbReference type="AlphaFoldDB" id="A0A1X2J188"/>